<dbReference type="Proteomes" id="UP000267081">
    <property type="component" value="Unassembled WGS sequence"/>
</dbReference>
<keyword evidence="3" id="KW-1185">Reference proteome</keyword>
<evidence type="ECO:0000313" key="2">
    <source>
        <dbReference type="EMBL" id="RSD13404.1"/>
    </source>
</evidence>
<protein>
    <recommendedName>
        <fullName evidence="4">Peptidase C39-like domain-containing protein</fullName>
    </recommendedName>
</protein>
<comment type="caution">
    <text evidence="2">The sequence shown here is derived from an EMBL/GenBank/DDBJ whole genome shotgun (WGS) entry which is preliminary data.</text>
</comment>
<accession>A0A427T3V0</accession>
<dbReference type="Pfam" id="PF12385">
    <property type="entry name" value="Peptidase_C70"/>
    <property type="match status" value="1"/>
</dbReference>
<dbReference type="InterPro" id="IPR022118">
    <property type="entry name" value="Peptidase_C70_AvrRpt2"/>
</dbReference>
<dbReference type="OrthoDB" id="5148996at2"/>
<keyword evidence="1" id="KW-0732">Signal</keyword>
<reference evidence="2 3" key="1">
    <citation type="submission" date="2018-12" db="EMBL/GenBank/DDBJ databases">
        <title>Amycolatopsis eburnea sp. nov. actinomycete associate with arbuscular mycorrhiza fungal spore.</title>
        <authorList>
            <person name="Lumyong S."/>
            <person name="Chaiya L."/>
        </authorList>
    </citation>
    <scope>NUCLEOTIDE SEQUENCE [LARGE SCALE GENOMIC DNA]</scope>
    <source>
        <strain evidence="2 3">GLM-1</strain>
    </source>
</reference>
<dbReference type="EMBL" id="RSEC01000058">
    <property type="protein sequence ID" value="RSD13404.1"/>
    <property type="molecule type" value="Genomic_DNA"/>
</dbReference>
<evidence type="ECO:0008006" key="4">
    <source>
        <dbReference type="Google" id="ProtNLM"/>
    </source>
</evidence>
<gene>
    <name evidence="2" type="ORF">EIY87_27145</name>
</gene>
<proteinExistence type="predicted"/>
<sequence>MLVKSSQVHAVLALSLMMCLVAPVTAGAAPGVPSTYRNQIVMQAQQKNQWCWAGAGNTIAAYHGATSSQQEFCRLAHGESGQDCANLPGTLADPQRAFARLGFRSPGRYLERPITYAAIRAQTAAGRPLETRVGFRSGGGHSHVVYGYDTGGDWVFWGDPGPAKRYNWSTYGFYTRNSSFSWTHTLTGIAR</sequence>
<dbReference type="AlphaFoldDB" id="A0A427T3V0"/>
<dbReference type="Gene3D" id="3.90.70.10">
    <property type="entry name" value="Cysteine proteinases"/>
    <property type="match status" value="1"/>
</dbReference>
<organism evidence="2 3">
    <name type="scientific">Amycolatopsis eburnea</name>
    <dbReference type="NCBI Taxonomy" id="2267691"/>
    <lineage>
        <taxon>Bacteria</taxon>
        <taxon>Bacillati</taxon>
        <taxon>Actinomycetota</taxon>
        <taxon>Actinomycetes</taxon>
        <taxon>Pseudonocardiales</taxon>
        <taxon>Pseudonocardiaceae</taxon>
        <taxon>Amycolatopsis</taxon>
    </lineage>
</organism>
<dbReference type="RefSeq" id="WP_125312697.1">
    <property type="nucleotide sequence ID" value="NZ_RSEC01000058.1"/>
</dbReference>
<feature type="chain" id="PRO_5019342048" description="Peptidase C39-like domain-containing protein" evidence="1">
    <location>
        <begin position="29"/>
        <end position="191"/>
    </location>
</feature>
<evidence type="ECO:0000313" key="3">
    <source>
        <dbReference type="Proteomes" id="UP000267081"/>
    </source>
</evidence>
<feature type="signal peptide" evidence="1">
    <location>
        <begin position="1"/>
        <end position="28"/>
    </location>
</feature>
<evidence type="ECO:0000256" key="1">
    <source>
        <dbReference type="SAM" id="SignalP"/>
    </source>
</evidence>
<name>A0A427T3V0_9PSEU</name>